<feature type="domain" description="Erythromycin biosynthesis protein CIII-like C-terminal" evidence="5">
    <location>
        <begin position="251"/>
        <end position="384"/>
    </location>
</feature>
<evidence type="ECO:0000313" key="8">
    <source>
        <dbReference type="Proteomes" id="UP000675554"/>
    </source>
</evidence>
<dbReference type="Gene3D" id="3.40.50.2000">
    <property type="entry name" value="Glycogen Phosphorylase B"/>
    <property type="match status" value="2"/>
</dbReference>
<evidence type="ECO:0000259" key="5">
    <source>
        <dbReference type="Pfam" id="PF06722"/>
    </source>
</evidence>
<sequence>MRYLFTTIPGTSHMLPLVPLAHAALAAGHEVLVASSGPALRVAASAGLHAVPTDDGRSAGPYEELGRVMGGTSKGKDLPDSELVTYFGSVFARIGELMLDGLVEAAADWRADAVVYPPPHPAGLLAARAAGVPAVLHNLGIRRPTFGPAVAAMAEAAERRGIGGAREADIQVDLSAPSLENFVQGPVQHNTVPHTVAMNYSPYNGGGELPLALLRRGSRPRVAVTLGSLPATYGEGTQLRDVVLGTAELGVDLVVATGGAELPALPDPLPPHVTLVDWVPLRALLGSCDALVHHGGLGTMYAAFHAGVPQLAVPAPGTDAGPNAAVPVARGAGLRLDLAEVTADAVAERVGKLLDEPEYRKASEEVAAEMREMPTPGDAVDALTMLCGEVSA</sequence>
<dbReference type="GO" id="GO:0017000">
    <property type="term" value="P:antibiotic biosynthetic process"/>
    <property type="evidence" value="ECO:0007669"/>
    <property type="project" value="UniProtKB-ARBA"/>
</dbReference>
<comment type="caution">
    <text evidence="7">The sequence shown here is derived from an EMBL/GenBank/DDBJ whole genome shotgun (WGS) entry which is preliminary data.</text>
</comment>
<dbReference type="CDD" id="cd03784">
    <property type="entry name" value="GT1_Gtf-like"/>
    <property type="match status" value="1"/>
</dbReference>
<dbReference type="SUPFAM" id="SSF53756">
    <property type="entry name" value="UDP-Glycosyltransferase/glycogen phosphorylase"/>
    <property type="match status" value="1"/>
</dbReference>
<evidence type="ECO:0000256" key="3">
    <source>
        <dbReference type="ARBA" id="ARBA00022679"/>
    </source>
</evidence>
<dbReference type="InterPro" id="IPR048284">
    <property type="entry name" value="EryCIII-like_N"/>
</dbReference>
<dbReference type="InterPro" id="IPR050426">
    <property type="entry name" value="Glycosyltransferase_28"/>
</dbReference>
<protein>
    <submittedName>
        <fullName evidence="7">DUF1205 domain-containing protein</fullName>
    </submittedName>
</protein>
<comment type="similarity">
    <text evidence="1">Belongs to the glycosyltransferase 28 family.</text>
</comment>
<keyword evidence="8" id="KW-1185">Reference proteome</keyword>
<dbReference type="GO" id="GO:0016758">
    <property type="term" value="F:hexosyltransferase activity"/>
    <property type="evidence" value="ECO:0007669"/>
    <property type="project" value="UniProtKB-ARBA"/>
</dbReference>
<dbReference type="PANTHER" id="PTHR48050">
    <property type="entry name" value="STEROL 3-BETA-GLUCOSYLTRANSFERASE"/>
    <property type="match status" value="1"/>
</dbReference>
<dbReference type="EMBL" id="JAGSMN010000144">
    <property type="protein sequence ID" value="MBR7672883.1"/>
    <property type="molecule type" value="Genomic_DNA"/>
</dbReference>
<dbReference type="PANTHER" id="PTHR48050:SF13">
    <property type="entry name" value="STEROL 3-BETA-GLUCOSYLTRANSFERASE UGT80A2"/>
    <property type="match status" value="1"/>
</dbReference>
<dbReference type="AlphaFoldDB" id="A0A8T4IQQ7"/>
<feature type="chain" id="PRO_5039257793" evidence="4">
    <location>
        <begin position="27"/>
        <end position="392"/>
    </location>
</feature>
<dbReference type="Proteomes" id="UP000675554">
    <property type="component" value="Unassembled WGS sequence"/>
</dbReference>
<feature type="signal peptide" evidence="4">
    <location>
        <begin position="1"/>
        <end position="26"/>
    </location>
</feature>
<evidence type="ECO:0000256" key="2">
    <source>
        <dbReference type="ARBA" id="ARBA00022676"/>
    </source>
</evidence>
<keyword evidence="4" id="KW-0732">Signal</keyword>
<evidence type="ECO:0000256" key="1">
    <source>
        <dbReference type="ARBA" id="ARBA00006962"/>
    </source>
</evidence>
<proteinExistence type="inferred from homology"/>
<reference evidence="7" key="1">
    <citation type="submission" date="2021-04" db="EMBL/GenBank/DDBJ databases">
        <title>Sequencing of actinobacteria type strains.</title>
        <authorList>
            <person name="Nguyen G.-S."/>
            <person name="Wentzel A."/>
        </authorList>
    </citation>
    <scope>NUCLEOTIDE SEQUENCE</scope>
    <source>
        <strain evidence="7">DSM 42095</strain>
    </source>
</reference>
<evidence type="ECO:0000313" key="7">
    <source>
        <dbReference type="EMBL" id="MBR7672883.1"/>
    </source>
</evidence>
<evidence type="ECO:0000259" key="6">
    <source>
        <dbReference type="Pfam" id="PF21036"/>
    </source>
</evidence>
<dbReference type="InterPro" id="IPR002213">
    <property type="entry name" value="UDP_glucos_trans"/>
</dbReference>
<accession>A0A8T4IQQ7</accession>
<keyword evidence="3" id="KW-0808">Transferase</keyword>
<dbReference type="InterPro" id="IPR010610">
    <property type="entry name" value="EryCIII-like_C"/>
</dbReference>
<name>A0A8T4IQQ7_9ACTN</name>
<organism evidence="7 8">
    <name type="scientific">Streptomyces daliensis</name>
    <dbReference type="NCBI Taxonomy" id="299421"/>
    <lineage>
        <taxon>Bacteria</taxon>
        <taxon>Bacillati</taxon>
        <taxon>Actinomycetota</taxon>
        <taxon>Actinomycetes</taxon>
        <taxon>Kitasatosporales</taxon>
        <taxon>Streptomycetaceae</taxon>
        <taxon>Streptomyces</taxon>
    </lineage>
</organism>
<keyword evidence="2" id="KW-0328">Glycosyltransferase</keyword>
<dbReference type="Pfam" id="PF06722">
    <property type="entry name" value="EryCIII-like_C"/>
    <property type="match status" value="1"/>
</dbReference>
<dbReference type="GO" id="GO:0008194">
    <property type="term" value="F:UDP-glycosyltransferase activity"/>
    <property type="evidence" value="ECO:0007669"/>
    <property type="project" value="InterPro"/>
</dbReference>
<feature type="domain" description="Erythromycin biosynthesis protein CIII-like N-terminal" evidence="6">
    <location>
        <begin position="25"/>
        <end position="227"/>
    </location>
</feature>
<dbReference type="Pfam" id="PF21036">
    <property type="entry name" value="EryCIII-like_N"/>
    <property type="match status" value="1"/>
</dbReference>
<evidence type="ECO:0000256" key="4">
    <source>
        <dbReference type="SAM" id="SignalP"/>
    </source>
</evidence>
<gene>
    <name evidence="7" type="ORF">KDA82_07615</name>
</gene>